<name>U2K8P7_9FIRM</name>
<dbReference type="HOGENOM" id="CLU_2828596_0_0_9"/>
<feature type="compositionally biased region" description="Basic and acidic residues" evidence="1">
    <location>
        <begin position="57"/>
        <end position="66"/>
    </location>
</feature>
<dbReference type="EMBL" id="AWVF01000403">
    <property type="protein sequence ID" value="ERJ88637.1"/>
    <property type="molecule type" value="Genomic_DNA"/>
</dbReference>
<dbReference type="STRING" id="411473.RUMCAL_03092"/>
<evidence type="ECO:0000313" key="3">
    <source>
        <dbReference type="Proteomes" id="UP000016662"/>
    </source>
</evidence>
<proteinExistence type="predicted"/>
<dbReference type="AlphaFoldDB" id="U2K8P7"/>
<evidence type="ECO:0000313" key="2">
    <source>
        <dbReference type="EMBL" id="ERJ88637.1"/>
    </source>
</evidence>
<keyword evidence="3" id="KW-1185">Reference proteome</keyword>
<protein>
    <submittedName>
        <fullName evidence="2">Uncharacterized protein</fullName>
    </submittedName>
</protein>
<feature type="compositionally biased region" description="Polar residues" evidence="1">
    <location>
        <begin position="41"/>
        <end position="55"/>
    </location>
</feature>
<gene>
    <name evidence="2" type="ORF">RUMCAL_03092</name>
</gene>
<organism evidence="2 3">
    <name type="scientific">Ruminococcus callidus ATCC 27760</name>
    <dbReference type="NCBI Taxonomy" id="411473"/>
    <lineage>
        <taxon>Bacteria</taxon>
        <taxon>Bacillati</taxon>
        <taxon>Bacillota</taxon>
        <taxon>Clostridia</taxon>
        <taxon>Eubacteriales</taxon>
        <taxon>Oscillospiraceae</taxon>
        <taxon>Ruminococcus</taxon>
    </lineage>
</organism>
<dbReference type="Proteomes" id="UP000016662">
    <property type="component" value="Unassembled WGS sequence"/>
</dbReference>
<sequence length="66" mass="7465">MHCIGTGIRLWNRRKTADKQPELTDCSRGQDSLFTGHKSVSAAQQKQTQSPSSKFQNRRDEHGVSH</sequence>
<comment type="caution">
    <text evidence="2">The sequence shown here is derived from an EMBL/GenBank/DDBJ whole genome shotgun (WGS) entry which is preliminary data.</text>
</comment>
<accession>U2K8P7</accession>
<feature type="region of interest" description="Disordered" evidence="1">
    <location>
        <begin position="17"/>
        <end position="66"/>
    </location>
</feature>
<reference evidence="2 3" key="1">
    <citation type="submission" date="2013-07" db="EMBL/GenBank/DDBJ databases">
        <authorList>
            <person name="Weinstock G."/>
            <person name="Sodergren E."/>
            <person name="Wylie T."/>
            <person name="Fulton L."/>
            <person name="Fulton R."/>
            <person name="Fronick C."/>
            <person name="O'Laughlin M."/>
            <person name="Godfrey J."/>
            <person name="Miner T."/>
            <person name="Herter B."/>
            <person name="Appelbaum E."/>
            <person name="Cordes M."/>
            <person name="Lek S."/>
            <person name="Wollam A."/>
            <person name="Pepin K.H."/>
            <person name="Palsikar V.B."/>
            <person name="Mitreva M."/>
            <person name="Wilson R.K."/>
        </authorList>
    </citation>
    <scope>NUCLEOTIDE SEQUENCE [LARGE SCALE GENOMIC DNA]</scope>
    <source>
        <strain evidence="2 3">ATCC 27760</strain>
    </source>
</reference>
<evidence type="ECO:0000256" key="1">
    <source>
        <dbReference type="SAM" id="MobiDB-lite"/>
    </source>
</evidence>